<evidence type="ECO:0000313" key="4">
    <source>
        <dbReference type="EMBL" id="QSO47193.1"/>
    </source>
</evidence>
<dbReference type="SMART" id="SM00257">
    <property type="entry name" value="LysM"/>
    <property type="match status" value="2"/>
</dbReference>
<dbReference type="PROSITE" id="PS51782">
    <property type="entry name" value="LYSM"/>
    <property type="match status" value="2"/>
</dbReference>
<reference evidence="4 5" key="1">
    <citation type="submission" date="2021-02" db="EMBL/GenBank/DDBJ databases">
        <title>Alicyclobacillus curvatus sp. nov. and Alicyclobacillus mengziensis sp. nov., two acidophilic bacteria isolated from acid mine drainage.</title>
        <authorList>
            <person name="Huang Y."/>
        </authorList>
    </citation>
    <scope>NUCLEOTIDE SEQUENCE [LARGE SCALE GENOMIC DNA]</scope>
    <source>
        <strain evidence="4 5">S30H14</strain>
    </source>
</reference>
<evidence type="ECO:0000259" key="3">
    <source>
        <dbReference type="PROSITE" id="PS51910"/>
    </source>
</evidence>
<feature type="domain" description="LysM" evidence="2">
    <location>
        <begin position="51"/>
        <end position="95"/>
    </location>
</feature>
<organism evidence="4 5">
    <name type="scientific">Alicyclobacillus mengziensis</name>
    <dbReference type="NCBI Taxonomy" id="2931921"/>
    <lineage>
        <taxon>Bacteria</taxon>
        <taxon>Bacillati</taxon>
        <taxon>Bacillota</taxon>
        <taxon>Bacilli</taxon>
        <taxon>Bacillales</taxon>
        <taxon>Alicyclobacillaceae</taxon>
        <taxon>Alicyclobacillus</taxon>
    </lineage>
</organism>
<dbReference type="CDD" id="cd00118">
    <property type="entry name" value="LysM"/>
    <property type="match status" value="2"/>
</dbReference>
<evidence type="ECO:0000256" key="1">
    <source>
        <dbReference type="ARBA" id="ARBA00023295"/>
    </source>
</evidence>
<dbReference type="Gene3D" id="3.20.20.80">
    <property type="entry name" value="Glycosidases"/>
    <property type="match status" value="1"/>
</dbReference>
<dbReference type="Gene3D" id="3.10.350.10">
    <property type="entry name" value="LysM domain"/>
    <property type="match status" value="2"/>
</dbReference>
<dbReference type="AlphaFoldDB" id="A0A9X7Z7G1"/>
<evidence type="ECO:0000259" key="2">
    <source>
        <dbReference type="PROSITE" id="PS51782"/>
    </source>
</evidence>
<keyword evidence="1" id="KW-0326">Glycosidase</keyword>
<proteinExistence type="predicted"/>
<sequence length="426" mass="47811">MEIHVVQAGETLWNLAGQYGVASYSSIMGVNLLPSMKIVPGQTLLIPTGWQSYVVMPGDTLSDIASRYGLRTSELQAWNPWMQGKTPPVGYILRLPTVARRGKTALGFLELISPSIDRLNVLNNDPYYTYLALFTYGMTESGMITSATDVTALQLMTQAQTLPAATFSNWTLDRFSPDAAHLVLSSASLRRQYLSEVLRIVLEKGYKAVTIDFESLHEGDRAAFVEFLRELSIRLRPLRIPSIVCLMPITEQLPYEAPIIQAYDYAGIAANADFVMLMSYNWSWPGGPPGPIASLKLVDANIRYALARMSRTQILLGLVRYGYDWALPYQQGETTGTFAVQTVVELAMKNQLPITFDMQSLTPSFSYWDTQGRPHVVWFEDARSIQLKLQLVRKYDLAGIAAWELSEHFPQFTQLLTDNFLILRPS</sequence>
<dbReference type="PANTHER" id="PTHR46066:SF2">
    <property type="entry name" value="CHITINASE DOMAIN-CONTAINING PROTEIN 1"/>
    <property type="match status" value="1"/>
</dbReference>
<dbReference type="KEGG" id="afx:JZ786_22815"/>
<dbReference type="InterPro" id="IPR011583">
    <property type="entry name" value="Chitinase_II/V-like_cat"/>
</dbReference>
<dbReference type="InterPro" id="IPR029070">
    <property type="entry name" value="Chitinase_insertion_sf"/>
</dbReference>
<dbReference type="GO" id="GO:0008061">
    <property type="term" value="F:chitin binding"/>
    <property type="evidence" value="ECO:0007669"/>
    <property type="project" value="InterPro"/>
</dbReference>
<dbReference type="GO" id="GO:0016798">
    <property type="term" value="F:hydrolase activity, acting on glycosyl bonds"/>
    <property type="evidence" value="ECO:0007669"/>
    <property type="project" value="UniProtKB-KW"/>
</dbReference>
<dbReference type="Pfam" id="PF00704">
    <property type="entry name" value="Glyco_hydro_18"/>
    <property type="match status" value="1"/>
</dbReference>
<name>A0A9X7Z7G1_9BACL</name>
<gene>
    <name evidence="4" type="ORF">JZ786_22815</name>
</gene>
<dbReference type="GO" id="GO:0070492">
    <property type="term" value="F:oligosaccharide binding"/>
    <property type="evidence" value="ECO:0007669"/>
    <property type="project" value="TreeGrafter"/>
</dbReference>
<dbReference type="Proteomes" id="UP000663505">
    <property type="component" value="Chromosome"/>
</dbReference>
<feature type="domain" description="LysM" evidence="2">
    <location>
        <begin position="2"/>
        <end position="46"/>
    </location>
</feature>
<dbReference type="SUPFAM" id="SSF51445">
    <property type="entry name" value="(Trans)glycosidases"/>
    <property type="match status" value="1"/>
</dbReference>
<dbReference type="Gene3D" id="3.10.50.10">
    <property type="match status" value="1"/>
</dbReference>
<dbReference type="EMBL" id="CP071182">
    <property type="protein sequence ID" value="QSO47193.1"/>
    <property type="molecule type" value="Genomic_DNA"/>
</dbReference>
<dbReference type="RefSeq" id="WP_206656551.1">
    <property type="nucleotide sequence ID" value="NZ_CP071182.1"/>
</dbReference>
<dbReference type="InterPro" id="IPR018392">
    <property type="entry name" value="LysM"/>
</dbReference>
<dbReference type="Pfam" id="PF01476">
    <property type="entry name" value="LysM"/>
    <property type="match status" value="2"/>
</dbReference>
<dbReference type="InterPro" id="IPR001223">
    <property type="entry name" value="Glyco_hydro18_cat"/>
</dbReference>
<dbReference type="GO" id="GO:0005975">
    <property type="term" value="P:carbohydrate metabolic process"/>
    <property type="evidence" value="ECO:0007669"/>
    <property type="project" value="InterPro"/>
</dbReference>
<dbReference type="SUPFAM" id="SSF54106">
    <property type="entry name" value="LysM domain"/>
    <property type="match status" value="2"/>
</dbReference>
<accession>A0A9X7Z7G1</accession>
<dbReference type="InterPro" id="IPR036779">
    <property type="entry name" value="LysM_dom_sf"/>
</dbReference>
<dbReference type="InterPro" id="IPR017853">
    <property type="entry name" value="GH"/>
</dbReference>
<dbReference type="GO" id="GO:0012505">
    <property type="term" value="C:endomembrane system"/>
    <property type="evidence" value="ECO:0007669"/>
    <property type="project" value="TreeGrafter"/>
</dbReference>
<feature type="domain" description="GH18" evidence="3">
    <location>
        <begin position="103"/>
        <end position="426"/>
    </location>
</feature>
<evidence type="ECO:0000313" key="5">
    <source>
        <dbReference type="Proteomes" id="UP000663505"/>
    </source>
</evidence>
<dbReference type="PROSITE" id="PS51910">
    <property type="entry name" value="GH18_2"/>
    <property type="match status" value="1"/>
</dbReference>
<keyword evidence="1" id="KW-0378">Hydrolase</keyword>
<dbReference type="PANTHER" id="PTHR46066">
    <property type="entry name" value="CHITINASE DOMAIN-CONTAINING PROTEIN 1 FAMILY MEMBER"/>
    <property type="match status" value="1"/>
</dbReference>
<keyword evidence="5" id="KW-1185">Reference proteome</keyword>
<dbReference type="SMART" id="SM00636">
    <property type="entry name" value="Glyco_18"/>
    <property type="match status" value="1"/>
</dbReference>
<protein>
    <submittedName>
        <fullName evidence="4">LysM peptidoglycan-binding domain-containing protein</fullName>
    </submittedName>
</protein>